<keyword evidence="4" id="KW-1185">Reference proteome</keyword>
<organism evidence="3 4">
    <name type="scientific">Mongoliitalea lutea</name>
    <dbReference type="NCBI Taxonomy" id="849756"/>
    <lineage>
        <taxon>Bacteria</taxon>
        <taxon>Pseudomonadati</taxon>
        <taxon>Bacteroidota</taxon>
        <taxon>Cytophagia</taxon>
        <taxon>Cytophagales</taxon>
        <taxon>Cyclobacteriaceae</taxon>
        <taxon>Mongoliitalea</taxon>
    </lineage>
</organism>
<sequence length="182" mass="21093">MQAAKKKSWQVEGMEPGKTARKLAKKKGLTVHKSMDDLENKSFDCITLFHVLEHIHDLRKSSKAILKLLKQDGYLIIGVPNRDSWDARYYESNWAAWDVPRHLYHFNQGSFQRFLDEFKLELVEKKPMIFDSYYVSMLSEKIKGTSGIPALFNGMINGFKSNQWAKKNGGNYSSILFILKKK</sequence>
<dbReference type="SUPFAM" id="SSF53335">
    <property type="entry name" value="S-adenosyl-L-methionine-dependent methyltransferases"/>
    <property type="match status" value="1"/>
</dbReference>
<reference evidence="3" key="2">
    <citation type="submission" date="2020-09" db="EMBL/GenBank/DDBJ databases">
        <authorList>
            <person name="Sun Q."/>
            <person name="Kim S."/>
        </authorList>
    </citation>
    <scope>NUCLEOTIDE SEQUENCE</scope>
    <source>
        <strain evidence="3">KCTC 23224</strain>
    </source>
</reference>
<evidence type="ECO:0000313" key="3">
    <source>
        <dbReference type="EMBL" id="GHB39842.1"/>
    </source>
</evidence>
<dbReference type="AlphaFoldDB" id="A0A8J3CWL2"/>
<evidence type="ECO:0000256" key="1">
    <source>
        <dbReference type="ARBA" id="ARBA00022679"/>
    </source>
</evidence>
<keyword evidence="1" id="KW-0808">Transferase</keyword>
<dbReference type="PANTHER" id="PTHR43861">
    <property type="entry name" value="TRANS-ACONITATE 2-METHYLTRANSFERASE-RELATED"/>
    <property type="match status" value="1"/>
</dbReference>
<dbReference type="Proteomes" id="UP000642809">
    <property type="component" value="Unassembled WGS sequence"/>
</dbReference>
<evidence type="ECO:0000256" key="2">
    <source>
        <dbReference type="SAM" id="MobiDB-lite"/>
    </source>
</evidence>
<name>A0A8J3CWL2_9BACT</name>
<evidence type="ECO:0000313" key="4">
    <source>
        <dbReference type="Proteomes" id="UP000642809"/>
    </source>
</evidence>
<dbReference type="Gene3D" id="3.40.50.150">
    <property type="entry name" value="Vaccinia Virus protein VP39"/>
    <property type="match status" value="1"/>
</dbReference>
<protein>
    <recommendedName>
        <fullName evidence="5">Methyltransferase domain-containing protein</fullName>
    </recommendedName>
</protein>
<comment type="caution">
    <text evidence="3">The sequence shown here is derived from an EMBL/GenBank/DDBJ whole genome shotgun (WGS) entry which is preliminary data.</text>
</comment>
<dbReference type="GO" id="GO:0016740">
    <property type="term" value="F:transferase activity"/>
    <property type="evidence" value="ECO:0007669"/>
    <property type="project" value="UniProtKB-KW"/>
</dbReference>
<dbReference type="PANTHER" id="PTHR43861:SF3">
    <property type="entry name" value="PUTATIVE (AFU_ORTHOLOGUE AFUA_2G14390)-RELATED"/>
    <property type="match status" value="1"/>
</dbReference>
<dbReference type="EMBL" id="BMYF01000012">
    <property type="protein sequence ID" value="GHB39842.1"/>
    <property type="molecule type" value="Genomic_DNA"/>
</dbReference>
<reference evidence="3" key="1">
    <citation type="journal article" date="2014" name="Int. J. Syst. Evol. Microbiol.">
        <title>Complete genome sequence of Corynebacterium casei LMG S-19264T (=DSM 44701T), isolated from a smear-ripened cheese.</title>
        <authorList>
            <consortium name="US DOE Joint Genome Institute (JGI-PGF)"/>
            <person name="Walter F."/>
            <person name="Albersmeier A."/>
            <person name="Kalinowski J."/>
            <person name="Ruckert C."/>
        </authorList>
    </citation>
    <scope>NUCLEOTIDE SEQUENCE</scope>
    <source>
        <strain evidence="3">KCTC 23224</strain>
    </source>
</reference>
<evidence type="ECO:0008006" key="5">
    <source>
        <dbReference type="Google" id="ProtNLM"/>
    </source>
</evidence>
<accession>A0A8J3CWL2</accession>
<dbReference type="InterPro" id="IPR029063">
    <property type="entry name" value="SAM-dependent_MTases_sf"/>
</dbReference>
<feature type="region of interest" description="Disordered" evidence="2">
    <location>
        <begin position="1"/>
        <end position="20"/>
    </location>
</feature>
<proteinExistence type="predicted"/>
<dbReference type="Pfam" id="PF13489">
    <property type="entry name" value="Methyltransf_23"/>
    <property type="match status" value="1"/>
</dbReference>
<gene>
    <name evidence="3" type="ORF">GCM10008106_21230</name>
</gene>